<feature type="transmembrane region" description="Helical" evidence="1">
    <location>
        <begin position="20"/>
        <end position="42"/>
    </location>
</feature>
<sequence>MKFYIKKEDGSSNRKKETMIEIPAPFIIAVAAAATSVVTVLLNL</sequence>
<protein>
    <submittedName>
        <fullName evidence="2">Uncharacterized protein</fullName>
    </submittedName>
</protein>
<keyword evidence="1" id="KW-0472">Membrane</keyword>
<organism evidence="2 3">
    <name type="scientific">Alkalicoccobacillus gibsonii</name>
    <dbReference type="NCBI Taxonomy" id="79881"/>
    <lineage>
        <taxon>Bacteria</taxon>
        <taxon>Bacillati</taxon>
        <taxon>Bacillota</taxon>
        <taxon>Bacilli</taxon>
        <taxon>Bacillales</taxon>
        <taxon>Bacillaceae</taxon>
        <taxon>Alkalicoccobacillus</taxon>
    </lineage>
</organism>
<evidence type="ECO:0000256" key="1">
    <source>
        <dbReference type="SAM" id="Phobius"/>
    </source>
</evidence>
<keyword evidence="3" id="KW-1185">Reference proteome</keyword>
<proteinExistence type="predicted"/>
<dbReference type="EMBL" id="JBCITK010000001">
    <property type="protein sequence ID" value="MEN0642826.1"/>
    <property type="molecule type" value="Genomic_DNA"/>
</dbReference>
<name>A0ABU9VG00_9BACI</name>
<comment type="caution">
    <text evidence="2">The sequence shown here is derived from an EMBL/GenBank/DDBJ whole genome shotgun (WGS) entry which is preliminary data.</text>
</comment>
<keyword evidence="1" id="KW-1133">Transmembrane helix</keyword>
<dbReference type="Proteomes" id="UP001418796">
    <property type="component" value="Unassembled WGS sequence"/>
</dbReference>
<accession>A0ABU9VG00</accession>
<reference evidence="2 3" key="1">
    <citation type="submission" date="2024-03" db="EMBL/GenBank/DDBJ databases">
        <title>Bacilli Hybrid Assemblies.</title>
        <authorList>
            <person name="Kovac J."/>
        </authorList>
    </citation>
    <scope>NUCLEOTIDE SEQUENCE [LARGE SCALE GENOMIC DNA]</scope>
    <source>
        <strain evidence="2 3">FSL R7-0666</strain>
    </source>
</reference>
<evidence type="ECO:0000313" key="2">
    <source>
        <dbReference type="EMBL" id="MEN0642826.1"/>
    </source>
</evidence>
<dbReference type="RefSeq" id="WP_273753080.1">
    <property type="nucleotide sequence ID" value="NZ_JAEUZA010000001.1"/>
</dbReference>
<gene>
    <name evidence="2" type="ORF">MKY91_06680</name>
</gene>
<keyword evidence="1" id="KW-0812">Transmembrane</keyword>
<evidence type="ECO:0000313" key="3">
    <source>
        <dbReference type="Proteomes" id="UP001418796"/>
    </source>
</evidence>